<name>A0A165A3Z8_9CRUS</name>
<proteinExistence type="predicted"/>
<dbReference type="AlphaFoldDB" id="A0A165A3Z8"/>
<comment type="caution">
    <text evidence="2">The sequence shown here is derived from an EMBL/GenBank/DDBJ whole genome shotgun (WGS) entry which is preliminary data.</text>
</comment>
<accession>A0A165A3Z8</accession>
<organism evidence="2 3">
    <name type="scientific">Daphnia magna</name>
    <dbReference type="NCBI Taxonomy" id="35525"/>
    <lineage>
        <taxon>Eukaryota</taxon>
        <taxon>Metazoa</taxon>
        <taxon>Ecdysozoa</taxon>
        <taxon>Arthropoda</taxon>
        <taxon>Crustacea</taxon>
        <taxon>Branchiopoda</taxon>
        <taxon>Diplostraca</taxon>
        <taxon>Cladocera</taxon>
        <taxon>Anomopoda</taxon>
        <taxon>Daphniidae</taxon>
        <taxon>Daphnia</taxon>
    </lineage>
</organism>
<keyword evidence="3" id="KW-1185">Reference proteome</keyword>
<feature type="region of interest" description="Disordered" evidence="1">
    <location>
        <begin position="1"/>
        <end position="21"/>
    </location>
</feature>
<dbReference type="Proteomes" id="UP000076858">
    <property type="component" value="Unassembled WGS sequence"/>
</dbReference>
<protein>
    <submittedName>
        <fullName evidence="2">Uncharacterized protein</fullName>
    </submittedName>
</protein>
<gene>
    <name evidence="2" type="ORF">APZ42_016746</name>
</gene>
<dbReference type="EMBL" id="LRGB01000642">
    <property type="protein sequence ID" value="KZS17150.1"/>
    <property type="molecule type" value="Genomic_DNA"/>
</dbReference>
<evidence type="ECO:0000313" key="2">
    <source>
        <dbReference type="EMBL" id="KZS17150.1"/>
    </source>
</evidence>
<sequence>MEEEAKSSYEETEEERDAFHTASSKIKNVSYRYMGASCNNEEKEIYSLFPRCSFFLASKIGKTK</sequence>
<reference evidence="2 3" key="1">
    <citation type="submission" date="2016-03" db="EMBL/GenBank/DDBJ databases">
        <title>EvidentialGene: Evidence-directed Construction of Genes on Genomes.</title>
        <authorList>
            <person name="Gilbert D.G."/>
            <person name="Choi J.-H."/>
            <person name="Mockaitis K."/>
            <person name="Colbourne J."/>
            <person name="Pfrender M."/>
        </authorList>
    </citation>
    <scope>NUCLEOTIDE SEQUENCE [LARGE SCALE GENOMIC DNA]</scope>
    <source>
        <strain evidence="2 3">Xinb3</strain>
        <tissue evidence="2">Complete organism</tissue>
    </source>
</reference>
<evidence type="ECO:0000256" key="1">
    <source>
        <dbReference type="SAM" id="MobiDB-lite"/>
    </source>
</evidence>
<evidence type="ECO:0000313" key="3">
    <source>
        <dbReference type="Proteomes" id="UP000076858"/>
    </source>
</evidence>